<dbReference type="InterPro" id="IPR007159">
    <property type="entry name" value="SpoVT-AbrB_dom"/>
</dbReference>
<evidence type="ECO:0000313" key="3">
    <source>
        <dbReference type="Proteomes" id="UP000075515"/>
    </source>
</evidence>
<dbReference type="AlphaFoldDB" id="A0A150TD01"/>
<organism evidence="2 3">
    <name type="scientific">Sorangium cellulosum</name>
    <name type="common">Polyangium cellulosum</name>
    <dbReference type="NCBI Taxonomy" id="56"/>
    <lineage>
        <taxon>Bacteria</taxon>
        <taxon>Pseudomonadati</taxon>
        <taxon>Myxococcota</taxon>
        <taxon>Polyangia</taxon>
        <taxon>Polyangiales</taxon>
        <taxon>Polyangiaceae</taxon>
        <taxon>Sorangium</taxon>
    </lineage>
</organism>
<feature type="domain" description="SpoVT-AbrB" evidence="1">
    <location>
        <begin position="7"/>
        <end position="53"/>
    </location>
</feature>
<dbReference type="SUPFAM" id="SSF89447">
    <property type="entry name" value="AbrB/MazE/MraZ-like"/>
    <property type="match status" value="1"/>
</dbReference>
<dbReference type="GO" id="GO:0003677">
    <property type="term" value="F:DNA binding"/>
    <property type="evidence" value="ECO:0007669"/>
    <property type="project" value="InterPro"/>
</dbReference>
<proteinExistence type="predicted"/>
<comment type="caution">
    <text evidence="2">The sequence shown here is derived from an EMBL/GenBank/DDBJ whole genome shotgun (WGS) entry which is preliminary data.</text>
</comment>
<dbReference type="EMBL" id="JEMC01000617">
    <property type="protein sequence ID" value="KYG02561.1"/>
    <property type="molecule type" value="Genomic_DNA"/>
</dbReference>
<evidence type="ECO:0000259" key="1">
    <source>
        <dbReference type="SMART" id="SM00966"/>
    </source>
</evidence>
<dbReference type="Gene3D" id="2.10.260.10">
    <property type="match status" value="1"/>
</dbReference>
<reference evidence="2 3" key="1">
    <citation type="submission" date="2014-02" db="EMBL/GenBank/DDBJ databases">
        <title>The small core and large imbalanced accessory genome model reveals a collaborative survival strategy of Sorangium cellulosum strains in nature.</title>
        <authorList>
            <person name="Han K."/>
            <person name="Peng R."/>
            <person name="Blom J."/>
            <person name="Li Y.-Z."/>
        </authorList>
    </citation>
    <scope>NUCLEOTIDE SEQUENCE [LARGE SCALE GENOMIC DNA]</scope>
    <source>
        <strain evidence="2 3">So0149</strain>
    </source>
</reference>
<dbReference type="SMART" id="SM00966">
    <property type="entry name" value="SpoVT_AbrB"/>
    <property type="match status" value="1"/>
</dbReference>
<evidence type="ECO:0000313" key="2">
    <source>
        <dbReference type="EMBL" id="KYG02561.1"/>
    </source>
</evidence>
<dbReference type="NCBIfam" id="TIGR01439">
    <property type="entry name" value="lp_hng_hel_AbrB"/>
    <property type="match status" value="1"/>
</dbReference>
<dbReference type="InterPro" id="IPR037914">
    <property type="entry name" value="SpoVT-AbrB_sf"/>
</dbReference>
<protein>
    <recommendedName>
        <fullName evidence="1">SpoVT-AbrB domain-containing protein</fullName>
    </recommendedName>
</protein>
<name>A0A150TD01_SORCE</name>
<gene>
    <name evidence="2" type="ORF">BE18_27440</name>
</gene>
<dbReference type="Proteomes" id="UP000075515">
    <property type="component" value="Unassembled WGS sequence"/>
</dbReference>
<dbReference type="Pfam" id="PF04014">
    <property type="entry name" value="MazE_antitoxin"/>
    <property type="match status" value="1"/>
</dbReference>
<accession>A0A150TD01</accession>
<sequence>MSKIAVSRITSKGQTTIPEAIRRHVGLQAGEQLEWTVTDTGAITIRKTGQSLDDLAKILPKPERALTVEEMDRAVAERFKEKHRVRR</sequence>